<keyword evidence="4" id="KW-1185">Reference proteome</keyword>
<sequence length="322" mass="35316">MIIQVLNESELAFQLDGDWWKAGEFKSDKSALIPPKSETTVEISPSTVEGIYGVAWWVDVSGHNVYLSMAISKPRLGTNKFSCSAGLPPPNLKTSFSSAPKLEPSESSFPGQGAGCEWAGASEGVRVRIFPELDEFAPLTAADYLPRSALKGRFDGDADEPQEETQSEASALANTGGSYPRTEGGDFMALTRPKDSAESPDFRFGRAGHFADLARRVLQEAWSLRWPHQFTVRGLVGQAASSRDLVWISVTLQVIEEACQAVASEFRGDILIGAHRMSQDALKREASCAVWRAWCTEVQESLVALRWWWVALAVASLRCSER</sequence>
<accession>A0A9P1M4W6</accession>
<feature type="region of interest" description="Disordered" evidence="1">
    <location>
        <begin position="152"/>
        <end position="185"/>
    </location>
</feature>
<dbReference type="EMBL" id="CAMXCT010006734">
    <property type="protein sequence ID" value="CAI4019178.1"/>
    <property type="molecule type" value="Genomic_DNA"/>
</dbReference>
<protein>
    <submittedName>
        <fullName evidence="2">Uncharacterized protein</fullName>
    </submittedName>
</protein>
<evidence type="ECO:0000313" key="4">
    <source>
        <dbReference type="Proteomes" id="UP001152797"/>
    </source>
</evidence>
<proteinExistence type="predicted"/>
<comment type="caution">
    <text evidence="2">The sequence shown here is derived from an EMBL/GenBank/DDBJ whole genome shotgun (WGS) entry which is preliminary data.</text>
</comment>
<dbReference type="EMBL" id="CAMXCT030006734">
    <property type="protein sequence ID" value="CAL4806490.1"/>
    <property type="molecule type" value="Genomic_DNA"/>
</dbReference>
<dbReference type="AlphaFoldDB" id="A0A9P1M4W6"/>
<reference evidence="3" key="2">
    <citation type="submission" date="2024-04" db="EMBL/GenBank/DDBJ databases">
        <authorList>
            <person name="Chen Y."/>
            <person name="Shah S."/>
            <person name="Dougan E. K."/>
            <person name="Thang M."/>
            <person name="Chan C."/>
        </authorList>
    </citation>
    <scope>NUCLEOTIDE SEQUENCE [LARGE SCALE GENOMIC DNA]</scope>
</reference>
<feature type="compositionally biased region" description="Acidic residues" evidence="1">
    <location>
        <begin position="157"/>
        <end position="166"/>
    </location>
</feature>
<evidence type="ECO:0000313" key="3">
    <source>
        <dbReference type="EMBL" id="CAL1172553.1"/>
    </source>
</evidence>
<dbReference type="OrthoDB" id="446350at2759"/>
<reference evidence="2" key="1">
    <citation type="submission" date="2022-10" db="EMBL/GenBank/DDBJ databases">
        <authorList>
            <person name="Chen Y."/>
            <person name="Dougan E. K."/>
            <person name="Chan C."/>
            <person name="Rhodes N."/>
            <person name="Thang M."/>
        </authorList>
    </citation>
    <scope>NUCLEOTIDE SEQUENCE</scope>
</reference>
<evidence type="ECO:0000313" key="2">
    <source>
        <dbReference type="EMBL" id="CAI4019178.1"/>
    </source>
</evidence>
<dbReference type="Proteomes" id="UP001152797">
    <property type="component" value="Unassembled WGS sequence"/>
</dbReference>
<evidence type="ECO:0000256" key="1">
    <source>
        <dbReference type="SAM" id="MobiDB-lite"/>
    </source>
</evidence>
<name>A0A9P1M4W6_9DINO</name>
<dbReference type="EMBL" id="CAMXCT020006734">
    <property type="protein sequence ID" value="CAL1172553.1"/>
    <property type="molecule type" value="Genomic_DNA"/>
</dbReference>
<feature type="compositionally biased region" description="Polar residues" evidence="1">
    <location>
        <begin position="167"/>
        <end position="177"/>
    </location>
</feature>
<gene>
    <name evidence="2" type="ORF">C1SCF055_LOCUS43694</name>
</gene>
<organism evidence="2">
    <name type="scientific">Cladocopium goreaui</name>
    <dbReference type="NCBI Taxonomy" id="2562237"/>
    <lineage>
        <taxon>Eukaryota</taxon>
        <taxon>Sar</taxon>
        <taxon>Alveolata</taxon>
        <taxon>Dinophyceae</taxon>
        <taxon>Suessiales</taxon>
        <taxon>Symbiodiniaceae</taxon>
        <taxon>Cladocopium</taxon>
    </lineage>
</organism>